<evidence type="ECO:0000256" key="2">
    <source>
        <dbReference type="ARBA" id="ARBA00022603"/>
    </source>
</evidence>
<keyword evidence="8" id="KW-1185">Reference proteome</keyword>
<keyword evidence="3 5" id="KW-0808">Transferase</keyword>
<name>A0ABR0RM54_9EURO</name>
<evidence type="ECO:0000313" key="7">
    <source>
        <dbReference type="EMBL" id="KAK5941676.1"/>
    </source>
</evidence>
<dbReference type="PANTHER" id="PTHR10629:SF52">
    <property type="entry name" value="DNA (CYTOSINE-5)-METHYLTRANSFERASE 1"/>
    <property type="match status" value="1"/>
</dbReference>
<dbReference type="InterPro" id="IPR029063">
    <property type="entry name" value="SAM-dependent_MTases_sf"/>
</dbReference>
<dbReference type="EC" id="2.1.1.37" evidence="1"/>
<reference evidence="7 8" key="1">
    <citation type="journal article" date="2023" name="Res Sq">
        <title>Genomic and morphological characterization of Knufia obscura isolated from the Mars 2020 spacecraft assembly facility.</title>
        <authorList>
            <person name="Chander A.M."/>
            <person name="Teixeira M.M."/>
            <person name="Singh N.K."/>
            <person name="Williams M.P."/>
            <person name="Parker C.W."/>
            <person name="Leo P."/>
            <person name="Stajich J.E."/>
            <person name="Torok T."/>
            <person name="Tighe S."/>
            <person name="Mason C.E."/>
            <person name="Venkateswaran K."/>
        </authorList>
    </citation>
    <scope>NUCLEOTIDE SEQUENCE [LARGE SCALE GENOMIC DNA]</scope>
    <source>
        <strain evidence="7 8">CCFEE 5817</strain>
    </source>
</reference>
<evidence type="ECO:0000256" key="5">
    <source>
        <dbReference type="PROSITE-ProRule" id="PRU01016"/>
    </source>
</evidence>
<dbReference type="EMBL" id="JAVHJV010000006">
    <property type="protein sequence ID" value="KAK5941676.1"/>
    <property type="molecule type" value="Genomic_DNA"/>
</dbReference>
<feature type="region of interest" description="Disordered" evidence="6">
    <location>
        <begin position="153"/>
        <end position="223"/>
    </location>
</feature>
<feature type="compositionally biased region" description="Polar residues" evidence="6">
    <location>
        <begin position="153"/>
        <end position="163"/>
    </location>
</feature>
<keyword evidence="2 5" id="KW-0489">Methyltransferase</keyword>
<feature type="active site" evidence="5">
    <location>
        <position position="526"/>
    </location>
</feature>
<evidence type="ECO:0000256" key="1">
    <source>
        <dbReference type="ARBA" id="ARBA00011975"/>
    </source>
</evidence>
<dbReference type="PROSITE" id="PS00095">
    <property type="entry name" value="C5_MTASE_2"/>
    <property type="match status" value="1"/>
</dbReference>
<dbReference type="InterPro" id="IPR031303">
    <property type="entry name" value="C5_meth_CS"/>
</dbReference>
<evidence type="ECO:0000256" key="3">
    <source>
        <dbReference type="ARBA" id="ARBA00022679"/>
    </source>
</evidence>
<dbReference type="InterPro" id="IPR001525">
    <property type="entry name" value="C5_MeTfrase"/>
</dbReference>
<dbReference type="Gene3D" id="3.40.50.150">
    <property type="entry name" value="Vaccinia Virus protein VP39"/>
    <property type="match status" value="1"/>
</dbReference>
<organism evidence="7 8">
    <name type="scientific">Knufia obscura</name>
    <dbReference type="NCBI Taxonomy" id="1635080"/>
    <lineage>
        <taxon>Eukaryota</taxon>
        <taxon>Fungi</taxon>
        <taxon>Dikarya</taxon>
        <taxon>Ascomycota</taxon>
        <taxon>Pezizomycotina</taxon>
        <taxon>Eurotiomycetes</taxon>
        <taxon>Chaetothyriomycetidae</taxon>
        <taxon>Chaetothyriales</taxon>
        <taxon>Trichomeriaceae</taxon>
        <taxon>Knufia</taxon>
    </lineage>
</organism>
<comment type="caution">
    <text evidence="7">The sequence shown here is derived from an EMBL/GenBank/DDBJ whole genome shotgun (WGS) entry which is preliminary data.</text>
</comment>
<feature type="region of interest" description="Disordered" evidence="6">
    <location>
        <begin position="1"/>
        <end position="20"/>
    </location>
</feature>
<dbReference type="SUPFAM" id="SSF53335">
    <property type="entry name" value="S-adenosyl-L-methionine-dependent methyltransferases"/>
    <property type="match status" value="1"/>
</dbReference>
<protein>
    <recommendedName>
        <fullName evidence="1">DNA (cytosine-5-)-methyltransferase</fullName>
        <ecNumber evidence="1">2.1.1.37</ecNumber>
    </recommendedName>
</protein>
<evidence type="ECO:0000256" key="4">
    <source>
        <dbReference type="ARBA" id="ARBA00022691"/>
    </source>
</evidence>
<dbReference type="Gene3D" id="3.90.120.10">
    <property type="entry name" value="DNA Methylase, subunit A, domain 2"/>
    <property type="match status" value="1"/>
</dbReference>
<accession>A0ABR0RM54</accession>
<dbReference type="GeneID" id="89999075"/>
<dbReference type="PANTHER" id="PTHR10629">
    <property type="entry name" value="CYTOSINE-SPECIFIC METHYLTRANSFERASE"/>
    <property type="match status" value="1"/>
</dbReference>
<feature type="compositionally biased region" description="Acidic residues" evidence="6">
    <location>
        <begin position="198"/>
        <end position="212"/>
    </location>
</feature>
<keyword evidence="4 5" id="KW-0949">S-adenosyl-L-methionine</keyword>
<evidence type="ECO:0000256" key="6">
    <source>
        <dbReference type="SAM" id="MobiDB-lite"/>
    </source>
</evidence>
<dbReference type="RefSeq" id="XP_064729766.1">
    <property type="nucleotide sequence ID" value="XM_064874044.1"/>
</dbReference>
<dbReference type="InterPro" id="IPR050390">
    <property type="entry name" value="C5-Methyltransferase"/>
</dbReference>
<dbReference type="PRINTS" id="PR00105">
    <property type="entry name" value="C5METTRFRASE"/>
</dbReference>
<dbReference type="PROSITE" id="PS51679">
    <property type="entry name" value="SAM_MT_C5"/>
    <property type="match status" value="1"/>
</dbReference>
<gene>
    <name evidence="7" type="ORF">PMZ80_005626</name>
</gene>
<comment type="similarity">
    <text evidence="5">Belongs to the class I-like SAM-binding methyltransferase superfamily. C5-methyltransferase family.</text>
</comment>
<sequence>MPANATSRTRKRTARLSASQPSILSHFAAKSSQDQAVVVLENEPVTDISNANSVAMTKSVPDGAIVVDLEDNQGSTEALDPRFSLPRGLKRRFQDLSLELSNTPSNSQRPRVDTRPLKKGGEFVKRQNTYLAEDLYTSGHAAFQTETAFHNAFTRPNASPQPRNTRKGDEEVIQPDTNTHIRRPSTAVPRGRNTQVIELDDDSATDESDDEIQISGTQQATKTKKPVLIRRVLDPSRKAIHINRLTGPRLKPGTVVEFADGTFMKIHKIYEDKKEGHLLIGYVYTRAKTFGPEMPHQRDSLLWRLTEASNEPDTRIPLSYRSGELVNEVVQKVRTMTGEDQADHGLWRRSIKHVIRIRQLHITNQPYDDVNCLTTSHISQAGTTLAKVEKQGDLTCRWKDVTVHDRYGKWQEQRLERPSEDEIDRHWVDESEVLRETWRGYTPPLKQDTDPILLCDGFCGGGGVSSGAKQAGVFIAIAFDHEGNKIATHQANFPDCQSMVIAAAEFLKIAQKEGWRVDILHLSPPCQPFSSANTTPNMEKNERNTVPLLACSDIIKALRPRVVTVEEAPGIVSRHHPWFYALLEQFTSLGFSLRWSNIKCSEFGVPQLRRRFIIIAAAPGETLPDMPSPTHLPGAVSIATVLDALKRANRESPLTHHNTSILFPRPKPAYDPNTLAKTITCGGGPGNYHRSGLRQYTPREFAALQTFPLRYKFGRTNDGKELSVTELRTQIGNAVPPLVAKAIMESVVRSLRESDRKRSGKVQDEVQNNVIVLD</sequence>
<dbReference type="Pfam" id="PF00145">
    <property type="entry name" value="DNA_methylase"/>
    <property type="match status" value="2"/>
</dbReference>
<evidence type="ECO:0000313" key="8">
    <source>
        <dbReference type="Proteomes" id="UP001334248"/>
    </source>
</evidence>
<proteinExistence type="inferred from homology"/>
<dbReference type="Proteomes" id="UP001334248">
    <property type="component" value="Unassembled WGS sequence"/>
</dbReference>